<feature type="domain" description="Methylmalonyl-CoA mutase alpha/beta chain catalytic" evidence="2">
    <location>
        <begin position="67"/>
        <end position="530"/>
    </location>
</feature>
<sequence length="534" mass="57321">MKRGYRRTKRAADMDDGKARLDEVLTRANDGEVPIRRRYGSGGSAALDQWADRLAADPGPYRPRFMVYSGLGTPDMTARRLAILQELGAESFLLAADLPAQLGFDPDHELAHAQVGRAGVSCATLADFAEICSRLDFGRVDSVGLLANSIGHIGLGMVHSVLTDAGAGHVRLVMQNDPLKEFTARGTEIFTPEQAVRIACDCVAFAIDNRLPGAALTVCSNHLDVAGAGPVVATAMAFANAQVYLDELVGRGYSVRDALTHMMFFLNERSDLYVSAALFRTARTVWAELVERRYGLPVREQPAMTLMGYAHGLESADEPLVNVPRITLSVLGSMLGGVDYLCASGYDEALRIPSVDAAALALRTMQVVAYEHGAMASVDPLAGGHKLAHLDEYVAAGITAEMQRIDDHGGGLGALHDGYISARIDELRGTRQRQLARGERAMVGANMLRSAHGPKLFGGNSTGEIDFAQVEKTARDRLVAHRRDRDLRFVRSALDQVQATAATTDNLVPPTVAALRAGATGQEITEATGRGFAR</sequence>
<proteinExistence type="predicted"/>
<dbReference type="GO" id="GO:0004494">
    <property type="term" value="F:methylmalonyl-CoA mutase activity"/>
    <property type="evidence" value="ECO:0007669"/>
    <property type="project" value="UniProtKB-EC"/>
</dbReference>
<dbReference type="SUPFAM" id="SSF51703">
    <property type="entry name" value="Cobalamin (vitamin B12)-dependent enzymes"/>
    <property type="match status" value="1"/>
</dbReference>
<comment type="caution">
    <text evidence="3">The sequence shown here is derived from an EMBL/GenBank/DDBJ whole genome shotgun (WGS) entry which is preliminary data.</text>
</comment>
<dbReference type="PANTHER" id="PTHR48101:SF1">
    <property type="entry name" value="METHYLMALONYL-COA MUTASE, LARGE SUBUNIT"/>
    <property type="match status" value="1"/>
</dbReference>
<dbReference type="Proteomes" id="UP000248544">
    <property type="component" value="Unassembled WGS sequence"/>
</dbReference>
<gene>
    <name evidence="3" type="ORF">C1I98_00395</name>
</gene>
<name>A0A2W2HZW3_9ACTN</name>
<dbReference type="AlphaFoldDB" id="A0A2W2HZW3"/>
<evidence type="ECO:0000256" key="1">
    <source>
        <dbReference type="ARBA" id="ARBA00011870"/>
    </source>
</evidence>
<evidence type="ECO:0000313" key="4">
    <source>
        <dbReference type="Proteomes" id="UP000248544"/>
    </source>
</evidence>
<protein>
    <recommendedName>
        <fullName evidence="2">Methylmalonyl-CoA mutase alpha/beta chain catalytic domain-containing protein</fullName>
    </recommendedName>
</protein>
<dbReference type="GO" id="GO:0031419">
    <property type="term" value="F:cobalamin binding"/>
    <property type="evidence" value="ECO:0007669"/>
    <property type="project" value="UniProtKB-KW"/>
</dbReference>
<accession>A0A2W2HZW3</accession>
<dbReference type="EMBL" id="POUA01000002">
    <property type="protein sequence ID" value="PZG56995.1"/>
    <property type="molecule type" value="Genomic_DNA"/>
</dbReference>
<reference evidence="3 4" key="1">
    <citation type="submission" date="2018-01" db="EMBL/GenBank/DDBJ databases">
        <title>Draft genome sequence of Sphaerisporangium sp. 7K107.</title>
        <authorList>
            <person name="Sahin N."/>
            <person name="Saygin H."/>
            <person name="Ay H."/>
        </authorList>
    </citation>
    <scope>NUCLEOTIDE SEQUENCE [LARGE SCALE GENOMIC DNA]</scope>
    <source>
        <strain evidence="3 4">7K107</strain>
    </source>
</reference>
<evidence type="ECO:0000259" key="2">
    <source>
        <dbReference type="Pfam" id="PF01642"/>
    </source>
</evidence>
<keyword evidence="4" id="KW-1185">Reference proteome</keyword>
<dbReference type="InterPro" id="IPR016176">
    <property type="entry name" value="Cbl-dep_enz_cat"/>
</dbReference>
<organism evidence="3 4">
    <name type="scientific">Spongiactinospora gelatinilytica</name>
    <dbReference type="NCBI Taxonomy" id="2666298"/>
    <lineage>
        <taxon>Bacteria</taxon>
        <taxon>Bacillati</taxon>
        <taxon>Actinomycetota</taxon>
        <taxon>Actinomycetes</taxon>
        <taxon>Streptosporangiales</taxon>
        <taxon>Streptosporangiaceae</taxon>
        <taxon>Spongiactinospora</taxon>
    </lineage>
</organism>
<evidence type="ECO:0000313" key="3">
    <source>
        <dbReference type="EMBL" id="PZG56995.1"/>
    </source>
</evidence>
<dbReference type="InterPro" id="IPR006099">
    <property type="entry name" value="MeMalonylCoA_mutase_a/b_cat"/>
</dbReference>
<dbReference type="Gene3D" id="3.20.20.240">
    <property type="entry name" value="Methylmalonyl-CoA mutase"/>
    <property type="match status" value="1"/>
</dbReference>
<dbReference type="PANTHER" id="PTHR48101">
    <property type="entry name" value="METHYLMALONYL-COA MUTASE, MITOCHONDRIAL-RELATED"/>
    <property type="match status" value="1"/>
</dbReference>
<comment type="subunit">
    <text evidence="1">Heterodimer of an alpha and a beta chain.</text>
</comment>
<dbReference type="Pfam" id="PF01642">
    <property type="entry name" value="MM_CoA_mutase"/>
    <property type="match status" value="1"/>
</dbReference>